<keyword evidence="1" id="KW-0472">Membrane</keyword>
<dbReference type="RefSeq" id="WP_058230812.1">
    <property type="nucleotide sequence ID" value="NZ_FMYG01000001.1"/>
</dbReference>
<evidence type="ECO:0008006" key="4">
    <source>
        <dbReference type="Google" id="ProtNLM"/>
    </source>
</evidence>
<feature type="transmembrane region" description="Helical" evidence="1">
    <location>
        <begin position="6"/>
        <end position="30"/>
    </location>
</feature>
<proteinExistence type="predicted"/>
<dbReference type="OrthoDB" id="4807612at2"/>
<keyword evidence="1" id="KW-1133">Transmembrane helix</keyword>
<organism evidence="2 3">
    <name type="scientific">Microbacterium enclense</name>
    <dbReference type="NCBI Taxonomy" id="993073"/>
    <lineage>
        <taxon>Bacteria</taxon>
        <taxon>Bacillati</taxon>
        <taxon>Actinomycetota</taxon>
        <taxon>Actinomycetes</taxon>
        <taxon>Micrococcales</taxon>
        <taxon>Microbacteriaceae</taxon>
        <taxon>Microbacterium</taxon>
    </lineage>
</organism>
<gene>
    <name evidence="2" type="ORF">SAMN05216418_0509</name>
</gene>
<sequence>MDATWTAMLWAILPTLVVSVVFFFILRGAIRLDRTERKVYSRIEAEERAKRGLPPVAPTGDASAN</sequence>
<dbReference type="Proteomes" id="UP000183203">
    <property type="component" value="Unassembled WGS sequence"/>
</dbReference>
<keyword evidence="1" id="KW-0812">Transmembrane</keyword>
<protein>
    <recommendedName>
        <fullName evidence="4">Cytochrome oxidase subunit II transmembrane region profile domain-containing protein</fullName>
    </recommendedName>
</protein>
<reference evidence="2 3" key="1">
    <citation type="submission" date="2016-09" db="EMBL/GenBank/DDBJ databases">
        <authorList>
            <person name="Capua I."/>
            <person name="De Benedictis P."/>
            <person name="Joannis T."/>
            <person name="Lombin L.H."/>
            <person name="Cattoli G."/>
        </authorList>
    </citation>
    <scope>NUCLEOTIDE SEQUENCE [LARGE SCALE GENOMIC DNA]</scope>
    <source>
        <strain evidence="2 3">NIO-1002</strain>
    </source>
</reference>
<evidence type="ECO:0000313" key="2">
    <source>
        <dbReference type="EMBL" id="SDB83861.1"/>
    </source>
</evidence>
<name>A0A1G6GPJ9_9MICO</name>
<dbReference type="AlphaFoldDB" id="A0A1G6GPJ9"/>
<evidence type="ECO:0000313" key="3">
    <source>
        <dbReference type="Proteomes" id="UP000183203"/>
    </source>
</evidence>
<evidence type="ECO:0000256" key="1">
    <source>
        <dbReference type="SAM" id="Phobius"/>
    </source>
</evidence>
<accession>A0A1G6GPJ9</accession>
<dbReference type="STRING" id="993073.AS029_01350"/>
<dbReference type="EMBL" id="FMYG01000001">
    <property type="protein sequence ID" value="SDB83861.1"/>
    <property type="molecule type" value="Genomic_DNA"/>
</dbReference>